<name>E3CU48_CAEBR</name>
<dbReference type="RefSeq" id="XP_045100770.1">
    <property type="nucleotide sequence ID" value="XM_045244829.1"/>
</dbReference>
<keyword evidence="2" id="KW-1185">Reference proteome</keyword>
<dbReference type="GeneID" id="8574541"/>
<gene>
    <name evidence="1" type="ORF">CBG13800</name>
    <name evidence="1" type="ORF">CBG_13800</name>
</gene>
<accession>E3CU48</accession>
<evidence type="ECO:0000313" key="2">
    <source>
        <dbReference type="Proteomes" id="UP000008549"/>
    </source>
</evidence>
<sequence>MAFGFVFLGFQVENHEIYFCLVFRHWLYQMSRWKRHRRKIVPLIFGENVPDNFRWIFGKTIRPKKFLSETPCQAQHQ</sequence>
<dbReference type="Proteomes" id="UP000008549">
    <property type="component" value="Unassembled WGS sequence"/>
</dbReference>
<dbReference type="InParanoid" id="E3CU48"/>
<organism evidence="1 2">
    <name type="scientific">Caenorhabditis briggsae</name>
    <dbReference type="NCBI Taxonomy" id="6238"/>
    <lineage>
        <taxon>Eukaryota</taxon>
        <taxon>Metazoa</taxon>
        <taxon>Ecdysozoa</taxon>
        <taxon>Nematoda</taxon>
        <taxon>Chromadorea</taxon>
        <taxon>Rhabditida</taxon>
        <taxon>Rhabditina</taxon>
        <taxon>Rhabditomorpha</taxon>
        <taxon>Rhabditoidea</taxon>
        <taxon>Rhabditidae</taxon>
        <taxon>Peloderinae</taxon>
        <taxon>Caenorhabditis</taxon>
    </lineage>
</organism>
<dbReference type="EMBL" id="HE600943">
    <property type="protein sequence ID" value="CBX32988.1"/>
    <property type="molecule type" value="Genomic_DNA"/>
</dbReference>
<dbReference type="CTD" id="8574541"/>
<reference evidence="1 2" key="2">
    <citation type="journal article" date="2011" name="PLoS Genet.">
        <title>Caenorhabditis briggsae recombinant inbred line genotypes reveal inter-strain incompatibility and the evolution of recombination.</title>
        <authorList>
            <person name="Ross J.A."/>
            <person name="Koboldt D.C."/>
            <person name="Staisch J.E."/>
            <person name="Chamberlin H.M."/>
            <person name="Gupta B.P."/>
            <person name="Miller R.D."/>
            <person name="Baird S.E."/>
            <person name="Haag E.S."/>
        </authorList>
    </citation>
    <scope>NUCLEOTIDE SEQUENCE [LARGE SCALE GENOMIC DNA]</scope>
    <source>
        <strain evidence="1 2">AF16</strain>
    </source>
</reference>
<reference evidence="1 2" key="1">
    <citation type="journal article" date="2003" name="PLoS Biol.">
        <title>The genome sequence of Caenorhabditis briggsae: a platform for comparative genomics.</title>
        <authorList>
            <person name="Stein L.D."/>
            <person name="Bao Z."/>
            <person name="Blasiar D."/>
            <person name="Blumenthal T."/>
            <person name="Brent M.R."/>
            <person name="Chen N."/>
            <person name="Chinwalla A."/>
            <person name="Clarke L."/>
            <person name="Clee C."/>
            <person name="Coghlan A."/>
            <person name="Coulson A."/>
            <person name="D'Eustachio P."/>
            <person name="Fitch D.H."/>
            <person name="Fulton L.A."/>
            <person name="Fulton R.E."/>
            <person name="Griffiths-Jones S."/>
            <person name="Harris T.W."/>
            <person name="Hillier L.W."/>
            <person name="Kamath R."/>
            <person name="Kuwabara P.E."/>
            <person name="Mardis E.R."/>
            <person name="Marra M.A."/>
            <person name="Miner T.L."/>
            <person name="Minx P."/>
            <person name="Mullikin J.C."/>
            <person name="Plumb R.W."/>
            <person name="Rogers J."/>
            <person name="Schein J.E."/>
            <person name="Sohrmann M."/>
            <person name="Spieth J."/>
            <person name="Stajich J.E."/>
            <person name="Wei C."/>
            <person name="Willey D."/>
            <person name="Wilson R.K."/>
            <person name="Durbin R."/>
            <person name="Waterston R.H."/>
        </authorList>
    </citation>
    <scope>NUCLEOTIDE SEQUENCE [LARGE SCALE GENOMIC DNA]</scope>
    <source>
        <strain evidence="1 2">AF16</strain>
    </source>
</reference>
<dbReference type="KEGG" id="cbr:CBG_13800"/>
<dbReference type="HOGENOM" id="CLU_2640312_0_0_1"/>
<protein>
    <submittedName>
        <fullName evidence="1">Protein CBG13800</fullName>
    </submittedName>
</protein>
<proteinExistence type="predicted"/>
<dbReference type="AlphaFoldDB" id="E3CU48"/>
<evidence type="ECO:0000313" key="1">
    <source>
        <dbReference type="EMBL" id="CBX32988.1"/>
    </source>
</evidence>